<reference evidence="1 2" key="1">
    <citation type="submission" date="2019-04" db="EMBL/GenBank/DDBJ databases">
        <title>Genome of a novel bacterium Candidatus Jettenia ecosi reconstructed from metagenome of an anammox bioreactor.</title>
        <authorList>
            <person name="Mardanov A.V."/>
            <person name="Beletsky A.V."/>
            <person name="Ravin N.V."/>
            <person name="Botchkova E.A."/>
            <person name="Litti Y.V."/>
            <person name="Nozhevnikova A.N."/>
        </authorList>
    </citation>
    <scope>NUCLEOTIDE SEQUENCE [LARGE SCALE GENOMIC DNA]</scope>
    <source>
        <strain evidence="1">J2</strain>
    </source>
</reference>
<proteinExistence type="predicted"/>
<dbReference type="AlphaFoldDB" id="A0A533QB09"/>
<gene>
    <name evidence="1" type="ORF">JETT_1834</name>
</gene>
<sequence length="56" mass="6148">MGEKTGKDTGFPLSVSASPEFVITVPSIIEDKQQLFHFPIIGSLKIENLTNNTFPI</sequence>
<name>A0A533QB09_9BACT</name>
<dbReference type="Proteomes" id="UP000319783">
    <property type="component" value="Unassembled WGS sequence"/>
</dbReference>
<evidence type="ECO:0000313" key="1">
    <source>
        <dbReference type="EMBL" id="TLD41893.1"/>
    </source>
</evidence>
<accession>A0A533QB09</accession>
<dbReference type="EMBL" id="SULG01000033">
    <property type="protein sequence ID" value="TLD41893.1"/>
    <property type="molecule type" value="Genomic_DNA"/>
</dbReference>
<protein>
    <submittedName>
        <fullName evidence="1">Uncharacterized protein</fullName>
    </submittedName>
</protein>
<evidence type="ECO:0000313" key="2">
    <source>
        <dbReference type="Proteomes" id="UP000319783"/>
    </source>
</evidence>
<comment type="caution">
    <text evidence="1">The sequence shown here is derived from an EMBL/GenBank/DDBJ whole genome shotgun (WGS) entry which is preliminary data.</text>
</comment>
<organism evidence="1 2">
    <name type="scientific">Candidatus Jettenia ecosi</name>
    <dbReference type="NCBI Taxonomy" id="2494326"/>
    <lineage>
        <taxon>Bacteria</taxon>
        <taxon>Pseudomonadati</taxon>
        <taxon>Planctomycetota</taxon>
        <taxon>Candidatus Brocadiia</taxon>
        <taxon>Candidatus Brocadiales</taxon>
        <taxon>Candidatus Brocadiaceae</taxon>
        <taxon>Candidatus Jettenia</taxon>
    </lineage>
</organism>